<dbReference type="RefSeq" id="WP_057400516.1">
    <property type="nucleotide sequence ID" value="NZ_LJXB01000093.1"/>
</dbReference>
<sequence>MKTIKAKVQADNPVTESGLDKAIEHGELRRKNSLQATAVTYLPPCLAVSFEDGSGVLLPVANYPEFDGFEVEDFASLTFGYAGTALCHEGKDLHVSIAGMISASKPLMAMAASVVASRNGRQSSAAKSEAARANGRKGGRPRKVDVALQVPTKKPS</sequence>
<organism evidence="2 3">
    <name type="scientific">Pseudomonas fluorescens</name>
    <dbReference type="NCBI Taxonomy" id="294"/>
    <lineage>
        <taxon>Bacteria</taxon>
        <taxon>Pseudomonadati</taxon>
        <taxon>Pseudomonadota</taxon>
        <taxon>Gammaproteobacteria</taxon>
        <taxon>Pseudomonadales</taxon>
        <taxon>Pseudomonadaceae</taxon>
        <taxon>Pseudomonas</taxon>
    </lineage>
</organism>
<comment type="caution">
    <text evidence="2">The sequence shown here is derived from an EMBL/GenBank/DDBJ whole genome shotgun (WGS) entry which is preliminary data.</text>
</comment>
<proteinExistence type="predicted"/>
<evidence type="ECO:0000313" key="2">
    <source>
        <dbReference type="EMBL" id="KPU52103.1"/>
    </source>
</evidence>
<dbReference type="Pfam" id="PF10387">
    <property type="entry name" value="DUF2442"/>
    <property type="match status" value="1"/>
</dbReference>
<reference evidence="2 3" key="1">
    <citation type="submission" date="2015-09" db="EMBL/GenBank/DDBJ databases">
        <authorList>
            <person name="Jackson K.R."/>
            <person name="Lunt B.L."/>
            <person name="Fisher J.N.B."/>
            <person name="Gardner A.V."/>
            <person name="Bailey M.E."/>
            <person name="Deus L.M."/>
            <person name="Earl A.S."/>
            <person name="Gibby P.D."/>
            <person name="Hartmann K.A."/>
            <person name="Liu J.E."/>
            <person name="Manci A.M."/>
            <person name="Nielsen D.A."/>
            <person name="Solomon M.B."/>
            <person name="Breakwell D.P."/>
            <person name="Burnett S.H."/>
            <person name="Grose J.H."/>
        </authorList>
    </citation>
    <scope>NUCLEOTIDE SEQUENCE [LARGE SCALE GENOMIC DNA]</scope>
    <source>
        <strain evidence="2 3">S613</strain>
    </source>
</reference>
<feature type="region of interest" description="Disordered" evidence="1">
    <location>
        <begin position="118"/>
        <end position="156"/>
    </location>
</feature>
<dbReference type="EMBL" id="LJXB01000093">
    <property type="protein sequence ID" value="KPU52103.1"/>
    <property type="molecule type" value="Genomic_DNA"/>
</dbReference>
<dbReference type="OrthoDB" id="6506350at2"/>
<dbReference type="AlphaFoldDB" id="A0A0P8WY55"/>
<dbReference type="Proteomes" id="UP000050349">
    <property type="component" value="Unassembled WGS sequence"/>
</dbReference>
<evidence type="ECO:0000256" key="1">
    <source>
        <dbReference type="SAM" id="MobiDB-lite"/>
    </source>
</evidence>
<evidence type="ECO:0008006" key="4">
    <source>
        <dbReference type="Google" id="ProtNLM"/>
    </source>
</evidence>
<name>A0A0P8WY55_PSEFL</name>
<evidence type="ECO:0000313" key="3">
    <source>
        <dbReference type="Proteomes" id="UP000050349"/>
    </source>
</evidence>
<gene>
    <name evidence="2" type="ORF">AN403_427</name>
</gene>
<protein>
    <recommendedName>
        <fullName evidence="4">DUF2442 domain-containing protein</fullName>
    </recommendedName>
</protein>
<dbReference type="InterPro" id="IPR018841">
    <property type="entry name" value="DUF2442"/>
</dbReference>
<accession>A0A0P8WY55</accession>
<dbReference type="PATRIC" id="fig|294.162.peg.5974"/>